<keyword evidence="2" id="KW-0812">Transmembrane</keyword>
<feature type="compositionally biased region" description="Basic and acidic residues" evidence="1">
    <location>
        <begin position="757"/>
        <end position="773"/>
    </location>
</feature>
<dbReference type="RefSeq" id="WP_259123914.1">
    <property type="nucleotide sequence ID" value="NZ_JANTZO010000005.1"/>
</dbReference>
<feature type="domain" description="AAA+ ATPase" evidence="3">
    <location>
        <begin position="33"/>
        <end position="477"/>
    </location>
</feature>
<keyword evidence="2" id="KW-1133">Transmembrane helix</keyword>
<dbReference type="Gene3D" id="3.40.50.300">
    <property type="entry name" value="P-loop containing nucleotide triphosphate hydrolases"/>
    <property type="match status" value="2"/>
</dbReference>
<dbReference type="GO" id="GO:0016887">
    <property type="term" value="F:ATP hydrolysis activity"/>
    <property type="evidence" value="ECO:0007669"/>
    <property type="project" value="InterPro"/>
</dbReference>
<dbReference type="InterPro" id="IPR038729">
    <property type="entry name" value="Rad50/SbcC_AAA"/>
</dbReference>
<sequence length="1167" mass="131704">MDDSASDSSLRFERLAAHRMYGQHFNLAVEEIGPGVNVIAGPNGCGKTTLARAIEVLVWPDSHSWERPIVDGVFQLDGSQWRVNVESGRVQFQSSSGANGPPPVPPHEHRDRYHLYLHDLLSATEGAEKDLVDVILQEAQGGYDIQSAAGTLGFGGYKKGKNLTKTQNFLDAREQVEEAREKQQDLENEERSLNELKQRRDEARGAAVRRDALVQAITLRKAEKSAQEAEEKLEDFPEDMDAVQGDEAGRLSELRQKREEAVENKEEAERKIEEAESRIDENILPEEGLPEGTFETLRNAVQEWEKARNTVQQAERERSRAKEAERQEWSRLQSEDKDRVADLSLPQLDEVQSFAESRLEVKGKERALEAMKRLFGEADPDVEPDTLRRGIERLEEWLREPSSAEEERSTGALRYVGIALSGGATLLGVVLAVGGSLLGWGVVALGVVLAVLFYVLRPSDGSETRRPDLQERFERMELEGPETWSVEAVQKRLDVIVKDWTNAHLEQAKAEEWTRQKPKRDKIDGQKEELAAEKEELVERLGVDPETQGHGLLWFVKRLGAWQDAYTKVEAKDAEIEVADGHADEWRSKVREIVEAYDTEEVDDLSDGKAVLEQIRGARQDLEQAKTKRENATENRDQAEERIKELDDKIEAIFDQLGIPVGDYQAVEERCNQAEDYREVKKKAESAQQEAELEEKRLRDEDGFEEWMLSAGIDKLKREKEEANALAEKEAELSDRISRINQKIDDAKEEHDLEDGLAERESARAELEERRQNDLQSMVGQALADVVHRRTRNQDLPAVFERADELFRRITTDRYHLDLAREDGAFRVVTDDGRRLGLSQLSGGTKVQLLLSVRIAFVERQEQGTKLPLVLDETLANSDDVKAQSVIEAVRTICSEGRQVFYLTAQSDEVAKWQGLLQGTDTDLALHELSGEEATAGREFHQLGGDGALSSGRPSRPDLPDPEEVSHTDLKEVLDVPRWSPRSPVGKLPLWYLTTDTALLCRAAEKSYRTWGQLSSLAERDALSLIGLSEEENQRMEALSRAVAAWREAWLVGRGEPVGRPALEETSAVSGNFIDEVTSLAERVDGQAERIIEELRRGAVKRFRSGKIEELRAYFQEEGYLSEREPLDSTACWRRAIAEVSEAITERFISEDDVESVLDRILDRAGV</sequence>
<dbReference type="InterPro" id="IPR027417">
    <property type="entry name" value="P-loop_NTPase"/>
</dbReference>
<dbReference type="Pfam" id="PF13476">
    <property type="entry name" value="AAA_23"/>
    <property type="match status" value="1"/>
</dbReference>
<comment type="caution">
    <text evidence="4">The sequence shown here is derived from an EMBL/GenBank/DDBJ whole genome shotgun (WGS) entry which is preliminary data.</text>
</comment>
<feature type="region of interest" description="Disordered" evidence="1">
    <location>
        <begin position="90"/>
        <end position="110"/>
    </location>
</feature>
<dbReference type="SMART" id="SM00382">
    <property type="entry name" value="AAA"/>
    <property type="match status" value="1"/>
</dbReference>
<dbReference type="PANTHER" id="PTHR41259">
    <property type="entry name" value="DOUBLE-STRAND BREAK REPAIR RAD50 ATPASE, PUTATIVE-RELATED"/>
    <property type="match status" value="1"/>
</dbReference>
<feature type="region of interest" description="Disordered" evidence="1">
    <location>
        <begin position="745"/>
        <end position="773"/>
    </location>
</feature>
<evidence type="ECO:0000259" key="3">
    <source>
        <dbReference type="SMART" id="SM00382"/>
    </source>
</evidence>
<dbReference type="AlphaFoldDB" id="A0A9X2Q2A3"/>
<reference evidence="4" key="1">
    <citation type="submission" date="2022-08" db="EMBL/GenBank/DDBJ databases">
        <title>Genomic Encyclopedia of Type Strains, Phase V (KMG-V): Genome sequencing to study the core and pangenomes of soil and plant-associated prokaryotes.</title>
        <authorList>
            <person name="Whitman W."/>
        </authorList>
    </citation>
    <scope>NUCLEOTIDE SEQUENCE</scope>
    <source>
        <strain evidence="4">SP3049</strain>
    </source>
</reference>
<evidence type="ECO:0000313" key="4">
    <source>
        <dbReference type="EMBL" id="MCS3709936.1"/>
    </source>
</evidence>
<feature type="region of interest" description="Disordered" evidence="1">
    <location>
        <begin position="310"/>
        <end position="336"/>
    </location>
</feature>
<feature type="region of interest" description="Disordered" evidence="1">
    <location>
        <begin position="175"/>
        <end position="195"/>
    </location>
</feature>
<dbReference type="PANTHER" id="PTHR41259:SF1">
    <property type="entry name" value="DOUBLE-STRAND BREAK REPAIR RAD50 ATPASE, PUTATIVE-RELATED"/>
    <property type="match status" value="1"/>
</dbReference>
<evidence type="ECO:0000313" key="5">
    <source>
        <dbReference type="Proteomes" id="UP001155057"/>
    </source>
</evidence>
<evidence type="ECO:0000256" key="2">
    <source>
        <dbReference type="SAM" id="Phobius"/>
    </source>
</evidence>
<keyword evidence="2" id="KW-0472">Membrane</keyword>
<feature type="transmembrane region" description="Helical" evidence="2">
    <location>
        <begin position="437"/>
        <end position="456"/>
    </location>
</feature>
<dbReference type="GO" id="GO:0006302">
    <property type="term" value="P:double-strand break repair"/>
    <property type="evidence" value="ECO:0007669"/>
    <property type="project" value="InterPro"/>
</dbReference>
<feature type="compositionally biased region" description="Basic and acidic residues" evidence="1">
    <location>
        <begin position="955"/>
        <end position="969"/>
    </location>
</feature>
<evidence type="ECO:0000256" key="1">
    <source>
        <dbReference type="SAM" id="MobiDB-lite"/>
    </source>
</evidence>
<dbReference type="Proteomes" id="UP001155057">
    <property type="component" value="Unassembled WGS sequence"/>
</dbReference>
<dbReference type="CDD" id="cd00267">
    <property type="entry name" value="ABC_ATPase"/>
    <property type="match status" value="1"/>
</dbReference>
<organism evidence="4 5">
    <name type="scientific">Salinibacter ruber</name>
    <dbReference type="NCBI Taxonomy" id="146919"/>
    <lineage>
        <taxon>Bacteria</taxon>
        <taxon>Pseudomonadati</taxon>
        <taxon>Rhodothermota</taxon>
        <taxon>Rhodothermia</taxon>
        <taxon>Rhodothermales</taxon>
        <taxon>Salinibacteraceae</taxon>
        <taxon>Salinibacter</taxon>
    </lineage>
</organism>
<protein>
    <submittedName>
        <fullName evidence="4">Uncharacterized protein YhaN</fullName>
    </submittedName>
</protein>
<name>A0A9X2Q2A3_9BACT</name>
<dbReference type="SUPFAM" id="SSF52540">
    <property type="entry name" value="P-loop containing nucleoside triphosphate hydrolases"/>
    <property type="match status" value="1"/>
</dbReference>
<dbReference type="EMBL" id="JANUAE010000004">
    <property type="protein sequence ID" value="MCS3709936.1"/>
    <property type="molecule type" value="Genomic_DNA"/>
</dbReference>
<feature type="region of interest" description="Disordered" evidence="1">
    <location>
        <begin position="942"/>
        <end position="969"/>
    </location>
</feature>
<feature type="region of interest" description="Disordered" evidence="1">
    <location>
        <begin position="251"/>
        <end position="274"/>
    </location>
</feature>
<feature type="transmembrane region" description="Helical" evidence="2">
    <location>
        <begin position="412"/>
        <end position="431"/>
    </location>
</feature>
<gene>
    <name evidence="4" type="ORF">GGP61_001540</name>
</gene>
<proteinExistence type="predicted"/>
<accession>A0A9X2Q2A3</accession>
<dbReference type="InterPro" id="IPR003593">
    <property type="entry name" value="AAA+_ATPase"/>
</dbReference>